<proteinExistence type="predicted"/>
<dbReference type="AlphaFoldDB" id="A0A1J7GW88"/>
<dbReference type="EMBL" id="CM007379">
    <property type="protein sequence ID" value="OIV92402.1"/>
    <property type="molecule type" value="Genomic_DNA"/>
</dbReference>
<evidence type="ECO:0000313" key="2">
    <source>
        <dbReference type="EMBL" id="OIV92402.1"/>
    </source>
</evidence>
<protein>
    <submittedName>
        <fullName evidence="2">Uncharacterized protein</fullName>
    </submittedName>
</protein>
<feature type="region of interest" description="Disordered" evidence="1">
    <location>
        <begin position="63"/>
        <end position="87"/>
    </location>
</feature>
<evidence type="ECO:0000313" key="3">
    <source>
        <dbReference type="Proteomes" id="UP000188354"/>
    </source>
</evidence>
<name>A0A1J7GW88_LUPAN</name>
<feature type="region of interest" description="Disordered" evidence="1">
    <location>
        <begin position="1"/>
        <end position="21"/>
    </location>
</feature>
<accession>A0A1J7GW88</accession>
<dbReference type="Proteomes" id="UP000188354">
    <property type="component" value="Chromosome LG19"/>
</dbReference>
<feature type="compositionally biased region" description="Polar residues" evidence="1">
    <location>
        <begin position="64"/>
        <end position="87"/>
    </location>
</feature>
<organism evidence="2 3">
    <name type="scientific">Lupinus angustifolius</name>
    <name type="common">Narrow-leaved blue lupine</name>
    <dbReference type="NCBI Taxonomy" id="3871"/>
    <lineage>
        <taxon>Eukaryota</taxon>
        <taxon>Viridiplantae</taxon>
        <taxon>Streptophyta</taxon>
        <taxon>Embryophyta</taxon>
        <taxon>Tracheophyta</taxon>
        <taxon>Spermatophyta</taxon>
        <taxon>Magnoliopsida</taxon>
        <taxon>eudicotyledons</taxon>
        <taxon>Gunneridae</taxon>
        <taxon>Pentapetalae</taxon>
        <taxon>rosids</taxon>
        <taxon>fabids</taxon>
        <taxon>Fabales</taxon>
        <taxon>Fabaceae</taxon>
        <taxon>Papilionoideae</taxon>
        <taxon>50 kb inversion clade</taxon>
        <taxon>genistoids sensu lato</taxon>
        <taxon>core genistoids</taxon>
        <taxon>Genisteae</taxon>
        <taxon>Lupinus</taxon>
    </lineage>
</organism>
<evidence type="ECO:0000256" key="1">
    <source>
        <dbReference type="SAM" id="MobiDB-lite"/>
    </source>
</evidence>
<sequence>MEILKSPTSAPHQDETPTQLNQAKVKIHQAKLKIHRPIAPHYRGKTNVDRGIMIHDRRNEKLNQHSASPNVHQPEAHNQLSDRGALTVSSKSGRIMTEAHKCPGAMPQAH</sequence>
<keyword evidence="3" id="KW-1185">Reference proteome</keyword>
<dbReference type="Gramene" id="OIV92402">
    <property type="protein sequence ID" value="OIV92402"/>
    <property type="gene ID" value="TanjilG_23002"/>
</dbReference>
<reference evidence="2 3" key="1">
    <citation type="journal article" date="2017" name="Plant Biotechnol. J.">
        <title>A comprehensive draft genome sequence for lupin (Lupinus angustifolius), an emerging health food: insights into plant-microbe interactions and legume evolution.</title>
        <authorList>
            <person name="Hane J.K."/>
            <person name="Ming Y."/>
            <person name="Kamphuis L.G."/>
            <person name="Nelson M.N."/>
            <person name="Garg G."/>
            <person name="Atkins C.A."/>
            <person name="Bayer P.E."/>
            <person name="Bravo A."/>
            <person name="Bringans S."/>
            <person name="Cannon S."/>
            <person name="Edwards D."/>
            <person name="Foley R."/>
            <person name="Gao L.L."/>
            <person name="Harrison M.J."/>
            <person name="Huang W."/>
            <person name="Hurgobin B."/>
            <person name="Li S."/>
            <person name="Liu C.W."/>
            <person name="McGrath A."/>
            <person name="Morahan G."/>
            <person name="Murray J."/>
            <person name="Weller J."/>
            <person name="Jian J."/>
            <person name="Singh K.B."/>
        </authorList>
    </citation>
    <scope>NUCLEOTIDE SEQUENCE [LARGE SCALE GENOMIC DNA]</scope>
    <source>
        <strain evidence="3">cv. Tanjil</strain>
        <tissue evidence="2">Whole plant</tissue>
    </source>
</reference>
<gene>
    <name evidence="2" type="ORF">TanjilG_23002</name>
</gene>